<dbReference type="InterPro" id="IPR023198">
    <property type="entry name" value="PGP-like_dom2"/>
</dbReference>
<dbReference type="EMBL" id="QQXK01000024">
    <property type="protein sequence ID" value="RII41607.1"/>
    <property type="molecule type" value="Genomic_DNA"/>
</dbReference>
<dbReference type="Pfam" id="PF00702">
    <property type="entry name" value="Hydrolase"/>
    <property type="match status" value="1"/>
</dbReference>
<evidence type="ECO:0000313" key="2">
    <source>
        <dbReference type="Proteomes" id="UP000265419"/>
    </source>
</evidence>
<dbReference type="AlphaFoldDB" id="A0A399JAP2"/>
<keyword evidence="1" id="KW-0378">Hydrolase</keyword>
<dbReference type="Proteomes" id="UP000265419">
    <property type="component" value="Unassembled WGS sequence"/>
</dbReference>
<reference evidence="1 2" key="1">
    <citation type="submission" date="2018-07" db="EMBL/GenBank/DDBJ databases">
        <title>Arthrobacter sp. nov., isolated from raw cow's milk with high bacterial count.</title>
        <authorList>
            <person name="Hahne J."/>
            <person name="Isele D."/>
            <person name="Lipski A."/>
        </authorList>
    </citation>
    <scope>NUCLEOTIDE SEQUENCE [LARGE SCALE GENOMIC DNA]</scope>
    <source>
        <strain evidence="1 2">JZ R-35</strain>
    </source>
</reference>
<dbReference type="Gene3D" id="3.40.50.1000">
    <property type="entry name" value="HAD superfamily/HAD-like"/>
    <property type="match status" value="1"/>
</dbReference>
<dbReference type="InterPro" id="IPR006439">
    <property type="entry name" value="HAD-SF_hydro_IA"/>
</dbReference>
<dbReference type="InterPro" id="IPR051806">
    <property type="entry name" value="HAD-like_SPP"/>
</dbReference>
<name>A0A399JAP2_9MICC</name>
<proteinExistence type="predicted"/>
<dbReference type="PANTHER" id="PTHR43481">
    <property type="entry name" value="FRUCTOSE-1-PHOSPHATE PHOSPHATASE"/>
    <property type="match status" value="1"/>
</dbReference>
<dbReference type="SFLD" id="SFLDS00003">
    <property type="entry name" value="Haloacid_Dehalogenase"/>
    <property type="match status" value="1"/>
</dbReference>
<sequence length="222" mass="22968">MASTLFSDLDAILFDLDGTLIDSTAVTSKAWARWGVELGIGRTDFHDHGVPARQVIQGVIDSGDLDPARYDEAFARINFLEENDTEGVIRLPGAAELLASLPAGRFTIVTSCTNALAAVRLGAVGWSAPPLMVTADMVSVGKPSPEGYLLGARRLGVDPSRVLVVEDAPAGLAAGRAAGARTLGLTGTYSAAELDADVVLDSLDGVLALPTAAGEPITLVRS</sequence>
<accession>A0A399JAP2</accession>
<keyword evidence="2" id="KW-1185">Reference proteome</keyword>
<dbReference type="Gene3D" id="1.10.150.240">
    <property type="entry name" value="Putative phosphatase, domain 2"/>
    <property type="match status" value="1"/>
</dbReference>
<dbReference type="NCBIfam" id="TIGR01509">
    <property type="entry name" value="HAD-SF-IA-v3"/>
    <property type="match status" value="1"/>
</dbReference>
<dbReference type="GO" id="GO:0050308">
    <property type="term" value="F:sugar-phosphatase activity"/>
    <property type="evidence" value="ECO:0007669"/>
    <property type="project" value="TreeGrafter"/>
</dbReference>
<dbReference type="PRINTS" id="PR00413">
    <property type="entry name" value="HADHALOGNASE"/>
</dbReference>
<dbReference type="PANTHER" id="PTHR43481:SF4">
    <property type="entry name" value="GLYCEROL-1-PHOSPHATE PHOSPHOHYDROLASE 1-RELATED"/>
    <property type="match status" value="1"/>
</dbReference>
<dbReference type="InterPro" id="IPR023214">
    <property type="entry name" value="HAD_sf"/>
</dbReference>
<dbReference type="SFLD" id="SFLDG01129">
    <property type="entry name" value="C1.5:_HAD__Beta-PGM__Phosphata"/>
    <property type="match status" value="1"/>
</dbReference>
<dbReference type="RefSeq" id="WP_119425307.1">
    <property type="nucleotide sequence ID" value="NZ_QQXK01000024.1"/>
</dbReference>
<dbReference type="InterPro" id="IPR036412">
    <property type="entry name" value="HAD-like_sf"/>
</dbReference>
<organism evidence="1 2">
    <name type="scientific">Galactobacter valiniphilus</name>
    <dbReference type="NCBI Taxonomy" id="2676122"/>
    <lineage>
        <taxon>Bacteria</taxon>
        <taxon>Bacillati</taxon>
        <taxon>Actinomycetota</taxon>
        <taxon>Actinomycetes</taxon>
        <taxon>Micrococcales</taxon>
        <taxon>Micrococcaceae</taxon>
        <taxon>Galactobacter</taxon>
    </lineage>
</organism>
<dbReference type="SUPFAM" id="SSF56784">
    <property type="entry name" value="HAD-like"/>
    <property type="match status" value="1"/>
</dbReference>
<gene>
    <name evidence="1" type="ORF">DWB68_11700</name>
</gene>
<comment type="caution">
    <text evidence="1">The sequence shown here is derived from an EMBL/GenBank/DDBJ whole genome shotgun (WGS) entry which is preliminary data.</text>
</comment>
<evidence type="ECO:0000313" key="1">
    <source>
        <dbReference type="EMBL" id="RII41607.1"/>
    </source>
</evidence>
<protein>
    <submittedName>
        <fullName evidence="1">HAD family hydrolase</fullName>
    </submittedName>
</protein>